<feature type="transmembrane region" description="Helical" evidence="1">
    <location>
        <begin position="28"/>
        <end position="48"/>
    </location>
</feature>
<keyword evidence="1" id="KW-0812">Transmembrane</keyword>
<accession>A6TUR0</accession>
<sequence length="64" mass="7369">MMEMKMIINIDLKLGVSLGVIMRKVKSVYDYICPIIILIIASLHRGLIKTLRFRHHTAKVGNDF</sequence>
<gene>
    <name evidence="2" type="ordered locus">Amet_3810</name>
</gene>
<dbReference type="KEGG" id="amt:Amet_3810"/>
<dbReference type="EMBL" id="CP000724">
    <property type="protein sequence ID" value="ABR49928.1"/>
    <property type="molecule type" value="Genomic_DNA"/>
</dbReference>
<dbReference type="AlphaFoldDB" id="A6TUR0"/>
<keyword evidence="3" id="KW-1185">Reference proteome</keyword>
<dbReference type="STRING" id="293826.Amet_3810"/>
<evidence type="ECO:0000313" key="3">
    <source>
        <dbReference type="Proteomes" id="UP000001572"/>
    </source>
</evidence>
<name>A6TUR0_ALKMQ</name>
<dbReference type="Proteomes" id="UP000001572">
    <property type="component" value="Chromosome"/>
</dbReference>
<keyword evidence="1" id="KW-1133">Transmembrane helix</keyword>
<protein>
    <submittedName>
        <fullName evidence="2">Uncharacterized protein</fullName>
    </submittedName>
</protein>
<organism evidence="2 3">
    <name type="scientific">Alkaliphilus metalliredigens (strain QYMF)</name>
    <dbReference type="NCBI Taxonomy" id="293826"/>
    <lineage>
        <taxon>Bacteria</taxon>
        <taxon>Bacillati</taxon>
        <taxon>Bacillota</taxon>
        <taxon>Clostridia</taxon>
        <taxon>Peptostreptococcales</taxon>
        <taxon>Natronincolaceae</taxon>
        <taxon>Alkaliphilus</taxon>
    </lineage>
</organism>
<evidence type="ECO:0000313" key="2">
    <source>
        <dbReference type="EMBL" id="ABR49928.1"/>
    </source>
</evidence>
<proteinExistence type="predicted"/>
<evidence type="ECO:0000256" key="1">
    <source>
        <dbReference type="SAM" id="Phobius"/>
    </source>
</evidence>
<reference evidence="3" key="1">
    <citation type="journal article" date="2016" name="Genome Announc.">
        <title>Complete genome sequence of Alkaliphilus metalliredigens strain QYMF, an alkaliphilic and metal-reducing bacterium isolated from borax-contaminated leachate ponds.</title>
        <authorList>
            <person name="Hwang C."/>
            <person name="Copeland A."/>
            <person name="Lucas S."/>
            <person name="Lapidus A."/>
            <person name="Barry K."/>
            <person name="Detter J.C."/>
            <person name="Glavina Del Rio T."/>
            <person name="Hammon N."/>
            <person name="Israni S."/>
            <person name="Dalin E."/>
            <person name="Tice H."/>
            <person name="Pitluck S."/>
            <person name="Chertkov O."/>
            <person name="Brettin T."/>
            <person name="Bruce D."/>
            <person name="Han C."/>
            <person name="Schmutz J."/>
            <person name="Larimer F."/>
            <person name="Land M.L."/>
            <person name="Hauser L."/>
            <person name="Kyrpides N."/>
            <person name="Mikhailova N."/>
            <person name="Ye Q."/>
            <person name="Zhou J."/>
            <person name="Richardson P."/>
            <person name="Fields M.W."/>
        </authorList>
    </citation>
    <scope>NUCLEOTIDE SEQUENCE [LARGE SCALE GENOMIC DNA]</scope>
    <source>
        <strain evidence="3">QYMF</strain>
    </source>
</reference>
<dbReference type="HOGENOM" id="CLU_2857735_0_0_9"/>
<keyword evidence="1" id="KW-0472">Membrane</keyword>